<organism evidence="1 2">
    <name type="scientific">Labilithrix luteola</name>
    <dbReference type="NCBI Taxonomy" id="1391654"/>
    <lineage>
        <taxon>Bacteria</taxon>
        <taxon>Pseudomonadati</taxon>
        <taxon>Myxococcota</taxon>
        <taxon>Polyangia</taxon>
        <taxon>Polyangiales</taxon>
        <taxon>Labilitrichaceae</taxon>
        <taxon>Labilithrix</taxon>
    </lineage>
</organism>
<name>A0A0K1QE49_9BACT</name>
<dbReference type="Proteomes" id="UP000064967">
    <property type="component" value="Chromosome"/>
</dbReference>
<dbReference type="KEGG" id="llu:AKJ09_10661"/>
<proteinExistence type="predicted"/>
<protein>
    <submittedName>
        <fullName evidence="1">Uncharacterized protein</fullName>
    </submittedName>
</protein>
<accession>A0A0K1QE49</accession>
<evidence type="ECO:0000313" key="2">
    <source>
        <dbReference type="Proteomes" id="UP000064967"/>
    </source>
</evidence>
<reference evidence="1 2" key="1">
    <citation type="submission" date="2015-08" db="EMBL/GenBank/DDBJ databases">
        <authorList>
            <person name="Babu N.S."/>
            <person name="Beckwith C.J."/>
            <person name="Beseler K.G."/>
            <person name="Brison A."/>
            <person name="Carone J.V."/>
            <person name="Caskin T.P."/>
            <person name="Diamond M."/>
            <person name="Durham M.E."/>
            <person name="Foxe J.M."/>
            <person name="Go M."/>
            <person name="Henderson B.A."/>
            <person name="Jones I.B."/>
            <person name="McGettigan J.A."/>
            <person name="Micheletti S.J."/>
            <person name="Nasrallah M.E."/>
            <person name="Ortiz D."/>
            <person name="Piller C.R."/>
            <person name="Privatt S.R."/>
            <person name="Schneider S.L."/>
            <person name="Sharp S."/>
            <person name="Smith T.C."/>
            <person name="Stanton J.D."/>
            <person name="Ullery H.E."/>
            <person name="Wilson R.J."/>
            <person name="Serrano M.G."/>
            <person name="Buck G."/>
            <person name="Lee V."/>
            <person name="Wang Y."/>
            <person name="Carvalho R."/>
            <person name="Voegtly L."/>
            <person name="Shi R."/>
            <person name="Duckworth R."/>
            <person name="Johnson A."/>
            <person name="Loviza R."/>
            <person name="Walstead R."/>
            <person name="Shah Z."/>
            <person name="Kiflezghi M."/>
            <person name="Wade K."/>
            <person name="Ball S.L."/>
            <person name="Bradley K.W."/>
            <person name="Asai D.J."/>
            <person name="Bowman C.A."/>
            <person name="Russell D.A."/>
            <person name="Pope W.H."/>
            <person name="Jacobs-Sera D."/>
            <person name="Hendrix R.W."/>
            <person name="Hatfull G.F."/>
        </authorList>
    </citation>
    <scope>NUCLEOTIDE SEQUENCE [LARGE SCALE GENOMIC DNA]</scope>
    <source>
        <strain evidence="1 2">DSM 27648</strain>
    </source>
</reference>
<dbReference type="STRING" id="1391654.AKJ09_10661"/>
<dbReference type="AlphaFoldDB" id="A0A0K1QE49"/>
<sequence length="72" mass="7676">MSDPSVRVRGDDEACSTCHAWAPSIDRDAFCARVSSFLAQPTSTGDETDPPNAKPAVLKALLERWQGAGCPN</sequence>
<evidence type="ECO:0000313" key="1">
    <source>
        <dbReference type="EMBL" id="AKV03998.1"/>
    </source>
</evidence>
<keyword evidence="2" id="KW-1185">Reference proteome</keyword>
<gene>
    <name evidence="1" type="ORF">AKJ09_10661</name>
</gene>
<dbReference type="EMBL" id="CP012333">
    <property type="protein sequence ID" value="AKV03998.1"/>
    <property type="molecule type" value="Genomic_DNA"/>
</dbReference>